<dbReference type="InterPro" id="IPR050903">
    <property type="entry name" value="Bact_Chemotaxis_MeTrfase"/>
</dbReference>
<comment type="caution">
    <text evidence="2">The sequence shown here is derived from an EMBL/GenBank/DDBJ whole genome shotgun (WGS) entry which is preliminary data.</text>
</comment>
<evidence type="ECO:0000259" key="1">
    <source>
        <dbReference type="PROSITE" id="PS50123"/>
    </source>
</evidence>
<dbReference type="EMBL" id="QFQP01000009">
    <property type="protein sequence ID" value="PZR13610.1"/>
    <property type="molecule type" value="Genomic_DNA"/>
</dbReference>
<dbReference type="Pfam" id="PF01739">
    <property type="entry name" value="CheR"/>
    <property type="match status" value="1"/>
</dbReference>
<dbReference type="SUPFAM" id="SSF53335">
    <property type="entry name" value="S-adenosyl-L-methionine-dependent methyltransferases"/>
    <property type="match status" value="1"/>
</dbReference>
<dbReference type="PANTHER" id="PTHR24422">
    <property type="entry name" value="CHEMOTAXIS PROTEIN METHYLTRANSFERASE"/>
    <property type="match status" value="1"/>
</dbReference>
<dbReference type="AlphaFoldDB" id="A0A2W5TDK4"/>
<sequence>MLGPIVSALRDHSGIDFEAFRRSTLETAAATRASVLGVSAEAYLARVHSEPRERALLVEACLVGHTSFFRDIDVMRALANRVFPNVARNVSGVVRAWVVGAATGEEAWSMAMLLDAAAHQRFDLLATDVSASALAHAARAEYPTQILPAGFAEGSFEFDVAVMRVRGELRERVHFAEHDIVGPRLMPASAIVASFDVVSCRNVLMWFDERFRRLALDRLAAVTRPGGVLVLGRSESLPVNNTSFVPLADVDAGLRIFERVF</sequence>
<dbReference type="Gene3D" id="3.40.50.150">
    <property type="entry name" value="Vaccinia Virus protein VP39"/>
    <property type="match status" value="1"/>
</dbReference>
<accession>A0A2W5TDK4</accession>
<dbReference type="InterPro" id="IPR029063">
    <property type="entry name" value="SAM-dependent_MTases_sf"/>
</dbReference>
<dbReference type="Proteomes" id="UP000249061">
    <property type="component" value="Unassembled WGS sequence"/>
</dbReference>
<dbReference type="PRINTS" id="PR00996">
    <property type="entry name" value="CHERMTFRASE"/>
</dbReference>
<dbReference type="InterPro" id="IPR022642">
    <property type="entry name" value="CheR_C"/>
</dbReference>
<dbReference type="GO" id="GO:0008757">
    <property type="term" value="F:S-adenosylmethionine-dependent methyltransferase activity"/>
    <property type="evidence" value="ECO:0007669"/>
    <property type="project" value="InterPro"/>
</dbReference>
<dbReference type="InterPro" id="IPR000780">
    <property type="entry name" value="CheR_MeTrfase"/>
</dbReference>
<protein>
    <recommendedName>
        <fullName evidence="1">CheR-type methyltransferase domain-containing protein</fullName>
    </recommendedName>
</protein>
<dbReference type="CDD" id="cd02440">
    <property type="entry name" value="AdoMet_MTases"/>
    <property type="match status" value="1"/>
</dbReference>
<evidence type="ECO:0000313" key="2">
    <source>
        <dbReference type="EMBL" id="PZR13610.1"/>
    </source>
</evidence>
<evidence type="ECO:0000313" key="3">
    <source>
        <dbReference type="Proteomes" id="UP000249061"/>
    </source>
</evidence>
<dbReference type="PANTHER" id="PTHR24422:SF27">
    <property type="entry name" value="PROTEIN-GLUTAMATE O-METHYLTRANSFERASE"/>
    <property type="match status" value="1"/>
</dbReference>
<dbReference type="PROSITE" id="PS50123">
    <property type="entry name" value="CHER"/>
    <property type="match status" value="1"/>
</dbReference>
<feature type="domain" description="CheR-type methyltransferase" evidence="1">
    <location>
        <begin position="1"/>
        <end position="261"/>
    </location>
</feature>
<dbReference type="SMART" id="SM00138">
    <property type="entry name" value="MeTrc"/>
    <property type="match status" value="1"/>
</dbReference>
<name>A0A2W5TDK4_9BACT</name>
<reference evidence="2 3" key="1">
    <citation type="submission" date="2017-08" db="EMBL/GenBank/DDBJ databases">
        <title>Infants hospitalized years apart are colonized by the same room-sourced microbial strains.</title>
        <authorList>
            <person name="Brooks B."/>
            <person name="Olm M.R."/>
            <person name="Firek B.A."/>
            <person name="Baker R."/>
            <person name="Thomas B.C."/>
            <person name="Morowitz M.J."/>
            <person name="Banfield J.F."/>
        </authorList>
    </citation>
    <scope>NUCLEOTIDE SEQUENCE [LARGE SCALE GENOMIC DNA]</scope>
    <source>
        <strain evidence="2">S2_003_000_R2_14</strain>
    </source>
</reference>
<proteinExistence type="predicted"/>
<organism evidence="2 3">
    <name type="scientific">Archangium gephyra</name>
    <dbReference type="NCBI Taxonomy" id="48"/>
    <lineage>
        <taxon>Bacteria</taxon>
        <taxon>Pseudomonadati</taxon>
        <taxon>Myxococcota</taxon>
        <taxon>Myxococcia</taxon>
        <taxon>Myxococcales</taxon>
        <taxon>Cystobacterineae</taxon>
        <taxon>Archangiaceae</taxon>
        <taxon>Archangium</taxon>
    </lineage>
</organism>
<gene>
    <name evidence="2" type="ORF">DI536_12750</name>
</gene>